<dbReference type="Gene3D" id="2.40.128.440">
    <property type="entry name" value="Uncharacterised protein PF14274, DUF4361"/>
    <property type="match status" value="1"/>
</dbReference>
<feature type="chain" id="PRO_5030153593" evidence="1">
    <location>
        <begin position="28"/>
        <end position="323"/>
    </location>
</feature>
<reference evidence="4 5" key="1">
    <citation type="journal article" date="2019" name="Nat. Med.">
        <title>A library of human gut bacterial isolates paired with longitudinal multiomics data enables mechanistic microbiome research.</title>
        <authorList>
            <person name="Poyet M."/>
            <person name="Groussin M."/>
            <person name="Gibbons S.M."/>
            <person name="Avila-Pacheco J."/>
            <person name="Jiang X."/>
            <person name="Kearney S.M."/>
            <person name="Perrotta A.R."/>
            <person name="Berdy B."/>
            <person name="Zhao S."/>
            <person name="Lieberman T.D."/>
            <person name="Swanson P.K."/>
            <person name="Smith M."/>
            <person name="Roesemann S."/>
            <person name="Alexander J.E."/>
            <person name="Rich S.A."/>
            <person name="Livny J."/>
            <person name="Vlamakis H."/>
            <person name="Clish C."/>
            <person name="Bullock K."/>
            <person name="Deik A."/>
            <person name="Scott J."/>
            <person name="Pierce K.A."/>
            <person name="Xavier R.J."/>
            <person name="Alm E.J."/>
        </authorList>
    </citation>
    <scope>NUCLEOTIDE SEQUENCE [LARGE SCALE GENOMIC DNA]</scope>
    <source>
        <strain evidence="4 5">BIOML-A156</strain>
    </source>
</reference>
<gene>
    <name evidence="4" type="ORF">GAN59_01845</name>
</gene>
<dbReference type="InterPro" id="IPR013728">
    <property type="entry name" value="BT_3987-like_N"/>
</dbReference>
<sequence>MKKIILVYSSCLLLLALATTSCNDSLADELFRKYSYITHNGWQEYKLEVADDNTARLPVYFGVNGTSGNENDIVVKIGVDPDTLAGYNKEKFKNQTNLFYKLLPESCYSFDSEQYIIPRGELKTGASILINLNKIKEVGSLYNDYVLPLEITSSEGEPKGAKKYTTVLAHIGFINDFSGDYMGKGVVTQKGTSYTTEVTSCRLYAINNEKCYMFVGEKDRSNTDDYLHYVIEIMKDATGNISVSPGEGTEGLGFALKNVNMKRVYEMNYNDNRYYSQVTTLEISYEYVDSTNELEPLNMSFEATFSMSKNVLRVDYPNVDVVE</sequence>
<accession>A0A6I0SMC8</accession>
<name>A0A6I0SMC8_BACT4</name>
<dbReference type="PROSITE" id="PS51257">
    <property type="entry name" value="PROKAR_LIPOPROTEIN"/>
    <property type="match status" value="1"/>
</dbReference>
<dbReference type="EMBL" id="WCRS01000001">
    <property type="protein sequence ID" value="KAB4479288.1"/>
    <property type="molecule type" value="Genomic_DNA"/>
</dbReference>
<organism evidence="4 5">
    <name type="scientific">Bacteroides thetaiotaomicron</name>
    <dbReference type="NCBI Taxonomy" id="818"/>
    <lineage>
        <taxon>Bacteria</taxon>
        <taxon>Pseudomonadati</taxon>
        <taxon>Bacteroidota</taxon>
        <taxon>Bacteroidia</taxon>
        <taxon>Bacteroidales</taxon>
        <taxon>Bacteroidaceae</taxon>
        <taxon>Bacteroides</taxon>
    </lineage>
</organism>
<keyword evidence="1" id="KW-0732">Signal</keyword>
<comment type="caution">
    <text evidence="4">The sequence shown here is derived from an EMBL/GenBank/DDBJ whole genome shotgun (WGS) entry which is preliminary data.</text>
</comment>
<dbReference type="RefSeq" id="WP_196069370.1">
    <property type="nucleotide sequence ID" value="NZ_CAXTFL010000001.1"/>
</dbReference>
<evidence type="ECO:0000259" key="2">
    <source>
        <dbReference type="Pfam" id="PF08522"/>
    </source>
</evidence>
<feature type="signal peptide" evidence="1">
    <location>
        <begin position="1"/>
        <end position="27"/>
    </location>
</feature>
<feature type="domain" description="BT-3044-like C-terminal" evidence="3">
    <location>
        <begin position="165"/>
        <end position="291"/>
    </location>
</feature>
<dbReference type="Gene3D" id="2.60.40.1740">
    <property type="entry name" value="hypothetical protein (bacova_03559)"/>
    <property type="match status" value="1"/>
</dbReference>
<dbReference type="Pfam" id="PF08522">
    <property type="entry name" value="BT_3987-like_N"/>
    <property type="match status" value="1"/>
</dbReference>
<evidence type="ECO:0000313" key="4">
    <source>
        <dbReference type="EMBL" id="KAB4479288.1"/>
    </source>
</evidence>
<protein>
    <submittedName>
        <fullName evidence="4">DUF1735 domain-containing protein</fullName>
    </submittedName>
</protein>
<dbReference type="AlphaFoldDB" id="A0A6I0SMC8"/>
<dbReference type="Proteomes" id="UP000488521">
    <property type="component" value="Unassembled WGS sequence"/>
</dbReference>
<feature type="domain" description="BT-3987-like N-terminal" evidence="2">
    <location>
        <begin position="36"/>
        <end position="157"/>
    </location>
</feature>
<proteinExistence type="predicted"/>
<dbReference type="InterPro" id="IPR025371">
    <property type="entry name" value="BT_3044-like_C"/>
</dbReference>
<dbReference type="Pfam" id="PF14274">
    <property type="entry name" value="BT_3044-like_C"/>
    <property type="match status" value="1"/>
</dbReference>
<evidence type="ECO:0000259" key="3">
    <source>
        <dbReference type="Pfam" id="PF14274"/>
    </source>
</evidence>
<evidence type="ECO:0000256" key="1">
    <source>
        <dbReference type="SAM" id="SignalP"/>
    </source>
</evidence>
<evidence type="ECO:0000313" key="5">
    <source>
        <dbReference type="Proteomes" id="UP000488521"/>
    </source>
</evidence>